<dbReference type="SMART" id="SM00560">
    <property type="entry name" value="LamGL"/>
    <property type="match status" value="2"/>
</dbReference>
<feature type="domain" description="LamG-like jellyroll fold" evidence="5">
    <location>
        <begin position="121"/>
        <end position="256"/>
    </location>
</feature>
<dbReference type="Proteomes" id="UP000199645">
    <property type="component" value="Unassembled WGS sequence"/>
</dbReference>
<dbReference type="InterPro" id="IPR006558">
    <property type="entry name" value="LamG-like"/>
</dbReference>
<feature type="region of interest" description="Disordered" evidence="3">
    <location>
        <begin position="40"/>
        <end position="85"/>
    </location>
</feature>
<dbReference type="InterPro" id="IPR013320">
    <property type="entry name" value="ConA-like_dom_sf"/>
</dbReference>
<evidence type="ECO:0000256" key="3">
    <source>
        <dbReference type="SAM" id="MobiDB-lite"/>
    </source>
</evidence>
<evidence type="ECO:0000259" key="5">
    <source>
        <dbReference type="SMART" id="SM00560"/>
    </source>
</evidence>
<protein>
    <submittedName>
        <fullName evidence="6">Concanavalin A-like lectin/glucanases superfamily protein</fullName>
    </submittedName>
</protein>
<gene>
    <name evidence="6" type="ORF">SAMN05421541_111147</name>
</gene>
<dbReference type="GO" id="GO:0006955">
    <property type="term" value="P:immune response"/>
    <property type="evidence" value="ECO:0007669"/>
    <property type="project" value="InterPro"/>
</dbReference>
<dbReference type="Gene3D" id="2.60.120.200">
    <property type="match status" value="2"/>
</dbReference>
<evidence type="ECO:0000256" key="2">
    <source>
        <dbReference type="ARBA" id="ARBA00023157"/>
    </source>
</evidence>
<dbReference type="PANTHER" id="PTHR46943">
    <property type="entry name" value="PENTRAXIN-RELATED PROTEIN PTX3"/>
    <property type="match status" value="1"/>
</dbReference>
<evidence type="ECO:0000256" key="1">
    <source>
        <dbReference type="ARBA" id="ARBA00022729"/>
    </source>
</evidence>
<dbReference type="EMBL" id="FONV01000011">
    <property type="protein sequence ID" value="SFF48160.1"/>
    <property type="molecule type" value="Genomic_DNA"/>
</dbReference>
<dbReference type="GO" id="GO:0030246">
    <property type="term" value="F:carbohydrate binding"/>
    <property type="evidence" value="ECO:0007669"/>
    <property type="project" value="UniProtKB-KW"/>
</dbReference>
<keyword evidence="2" id="KW-1015">Disulfide bond</keyword>
<dbReference type="Pfam" id="PF13385">
    <property type="entry name" value="Laminin_G_3"/>
    <property type="match status" value="2"/>
</dbReference>
<dbReference type="OrthoDB" id="176279at2"/>
<dbReference type="InterPro" id="IPR042837">
    <property type="entry name" value="PTX3"/>
</dbReference>
<feature type="signal peptide" evidence="4">
    <location>
        <begin position="1"/>
        <end position="37"/>
    </location>
</feature>
<evidence type="ECO:0000313" key="7">
    <source>
        <dbReference type="Proteomes" id="UP000199645"/>
    </source>
</evidence>
<dbReference type="PANTHER" id="PTHR46943:SF1">
    <property type="entry name" value="PENTRAXIN-RELATED PROTEIN PTX3"/>
    <property type="match status" value="1"/>
</dbReference>
<name>A0A1I2J2D6_9ACTN</name>
<evidence type="ECO:0000313" key="6">
    <source>
        <dbReference type="EMBL" id="SFF48160.1"/>
    </source>
</evidence>
<dbReference type="STRING" id="35752.SAMN05421541_111147"/>
<sequence>MRTHHLLSGTDHGITARLAVACAALLLPLATATAASAAPPAATLAGPPASPRAIWGLETHPWTSGPEEALSDQQPALDDTPLTGTNIGWEDDARILGSGTVSLDGRSSYLSAAPATLSTAATFSFTAWVRLTDTSVSRTLAGKAGAGRDTLTVGYDKATNRWQVRMPSKAGKGGRVAVARSVSVPRAGLWTHLAVTHDADARTLTLWVNGTAEATVSRVTAVNDPAGEFRLGRGDTGWWQGNVAQVRIYDRVLAGQDFTGWLASDPASGGFDQPGLLTPWLVGRWSFEGATPCYEEDLDPTLCSAPDSTAFDRQLTLTRGADVVSNGGGNALELDDTHWVDDPSDPHYGEATREYGHSQVNVGRPANPVWQDGPVLLTGQSFTVSARVRLDPARGAQTVISQDDGDRSAFHLGFEPADGGRWVFGLTDGSATVSASAPAADLDRGHHLVAVVDATRRQARLHVDGTPVGTVDLGAAWQFRQAAGSLLVGRATTPAGPAGWLFGEVDDVNAYQGALSDLDVQRLFQGQSV</sequence>
<reference evidence="6 7" key="1">
    <citation type="submission" date="2016-10" db="EMBL/GenBank/DDBJ databases">
        <authorList>
            <person name="de Groot N.N."/>
        </authorList>
    </citation>
    <scope>NUCLEOTIDE SEQUENCE [LARGE SCALE GENOMIC DNA]</scope>
    <source>
        <strain evidence="6 7">DSM 43019</strain>
    </source>
</reference>
<dbReference type="SUPFAM" id="SSF49899">
    <property type="entry name" value="Concanavalin A-like lectins/glucanases"/>
    <property type="match status" value="2"/>
</dbReference>
<organism evidence="6 7">
    <name type="scientific">Actinoplanes philippinensis</name>
    <dbReference type="NCBI Taxonomy" id="35752"/>
    <lineage>
        <taxon>Bacteria</taxon>
        <taxon>Bacillati</taxon>
        <taxon>Actinomycetota</taxon>
        <taxon>Actinomycetes</taxon>
        <taxon>Micromonosporales</taxon>
        <taxon>Micromonosporaceae</taxon>
        <taxon>Actinoplanes</taxon>
    </lineage>
</organism>
<keyword evidence="1 4" id="KW-0732">Signal</keyword>
<accession>A0A1I2J2D6</accession>
<feature type="chain" id="PRO_5011555146" evidence="4">
    <location>
        <begin position="38"/>
        <end position="529"/>
    </location>
</feature>
<dbReference type="AlphaFoldDB" id="A0A1I2J2D6"/>
<keyword evidence="7" id="KW-1185">Reference proteome</keyword>
<keyword evidence="6" id="KW-0430">Lectin</keyword>
<proteinExistence type="predicted"/>
<dbReference type="RefSeq" id="WP_093619079.1">
    <property type="nucleotide sequence ID" value="NZ_BOMT01000062.1"/>
</dbReference>
<evidence type="ECO:0000256" key="4">
    <source>
        <dbReference type="SAM" id="SignalP"/>
    </source>
</evidence>
<feature type="domain" description="LamG-like jellyroll fold" evidence="5">
    <location>
        <begin position="380"/>
        <end position="518"/>
    </location>
</feature>